<sequence>MPAETDHPCFLPPEDKSVKIWRYMDFTKFVSLLETESLFLSRVDKFEDPYEGATSHANAIMRPYLYGEKGIPKEALQQLSKFTKWTRSWTYVNCWHMNNTESAAMWKLYAQTNEAVAIQSTYTKLHDNLAKDTYVGVVHYIDYDKDWLPEGNGFWPYVHKRQSFEHEKELRVLIQDLPSLEEPDKGLDYSLVNNEFGKSIKVDLKKLIENVYVSPVAPKWFFEVVAGVAKRYGCDFEVKQSNLAKEPVF</sequence>
<evidence type="ECO:0000313" key="1">
    <source>
        <dbReference type="EMBL" id="MBD9363089.1"/>
    </source>
</evidence>
<organism evidence="1 2">
    <name type="scientific">Methylomonas fluvii</name>
    <dbReference type="NCBI Taxonomy" id="1854564"/>
    <lineage>
        <taxon>Bacteria</taxon>
        <taxon>Pseudomonadati</taxon>
        <taxon>Pseudomonadota</taxon>
        <taxon>Gammaproteobacteria</taxon>
        <taxon>Methylococcales</taxon>
        <taxon>Methylococcaceae</taxon>
        <taxon>Methylomonas</taxon>
    </lineage>
</organism>
<name>A0ABR9DJ03_9GAMM</name>
<accession>A0ABR9DJ03</accession>
<gene>
    <name evidence="1" type="ORF">EBB_21910</name>
</gene>
<reference evidence="1 2" key="1">
    <citation type="submission" date="2020-09" db="EMBL/GenBank/DDBJ databases">
        <title>Methylomonas albis sp. nov. and Methylomonas fluvii sp. nov.: Two cold-adapted methanotrophs from the River Elbe and an amended description of Methylovulum psychrotolerans strain Eb1.</title>
        <authorList>
            <person name="Bussmann I.K."/>
            <person name="Klings K.-W."/>
            <person name="Warnstedt J."/>
            <person name="Hoppert M."/>
            <person name="Saborowski A."/>
            <person name="Horn F."/>
            <person name="Liebner S."/>
        </authorList>
    </citation>
    <scope>NUCLEOTIDE SEQUENCE [LARGE SCALE GENOMIC DNA]</scope>
    <source>
        <strain evidence="1 2">EbB</strain>
    </source>
</reference>
<protein>
    <submittedName>
        <fullName evidence="1">DUF2971 domain-containing protein</fullName>
    </submittedName>
</protein>
<dbReference type="Proteomes" id="UP000641152">
    <property type="component" value="Unassembled WGS sequence"/>
</dbReference>
<dbReference type="EMBL" id="JACXST010000003">
    <property type="protein sequence ID" value="MBD9363089.1"/>
    <property type="molecule type" value="Genomic_DNA"/>
</dbReference>
<dbReference type="RefSeq" id="WP_192395803.1">
    <property type="nucleotide sequence ID" value="NZ_CAJHIU010000003.1"/>
</dbReference>
<keyword evidence="2" id="KW-1185">Reference proteome</keyword>
<comment type="caution">
    <text evidence="1">The sequence shown here is derived from an EMBL/GenBank/DDBJ whole genome shotgun (WGS) entry which is preliminary data.</text>
</comment>
<evidence type="ECO:0000313" key="2">
    <source>
        <dbReference type="Proteomes" id="UP000641152"/>
    </source>
</evidence>
<proteinExistence type="predicted"/>